<evidence type="ECO:0000313" key="3">
    <source>
        <dbReference type="EMBL" id="CCI50928.1"/>
    </source>
</evidence>
<comment type="caution">
    <text evidence="3">The sequence shown here is derived from an EMBL/GenBank/DDBJ whole genome shotgun (WGS) entry which is preliminary data.</text>
</comment>
<evidence type="ECO:0008006" key="5">
    <source>
        <dbReference type="Google" id="ProtNLM"/>
    </source>
</evidence>
<dbReference type="EMBL" id="CAIX01001997">
    <property type="protein sequence ID" value="CCI50928.1"/>
    <property type="molecule type" value="Genomic_DNA"/>
</dbReference>
<dbReference type="InParanoid" id="A0A024GVX2"/>
<gene>
    <name evidence="3" type="ORF">BN9_134530</name>
</gene>
<feature type="compositionally biased region" description="Basic and acidic residues" evidence="1">
    <location>
        <begin position="122"/>
        <end position="153"/>
    </location>
</feature>
<proteinExistence type="predicted"/>
<dbReference type="Proteomes" id="UP000053237">
    <property type="component" value="Unassembled WGS sequence"/>
</dbReference>
<keyword evidence="4" id="KW-1185">Reference proteome</keyword>
<evidence type="ECO:0000256" key="1">
    <source>
        <dbReference type="SAM" id="MobiDB-lite"/>
    </source>
</evidence>
<organism evidence="3 4">
    <name type="scientific">Albugo candida</name>
    <dbReference type="NCBI Taxonomy" id="65357"/>
    <lineage>
        <taxon>Eukaryota</taxon>
        <taxon>Sar</taxon>
        <taxon>Stramenopiles</taxon>
        <taxon>Oomycota</taxon>
        <taxon>Peronosporomycetes</taxon>
        <taxon>Albuginales</taxon>
        <taxon>Albuginaceae</taxon>
        <taxon>Albugo</taxon>
    </lineage>
</organism>
<name>A0A024GVX2_9STRA</name>
<keyword evidence="2" id="KW-0732">Signal</keyword>
<feature type="signal peptide" evidence="2">
    <location>
        <begin position="1"/>
        <end position="19"/>
    </location>
</feature>
<evidence type="ECO:0000256" key="2">
    <source>
        <dbReference type="SAM" id="SignalP"/>
    </source>
</evidence>
<feature type="chain" id="PRO_5001532709" description="RxLR effector protein" evidence="2">
    <location>
        <begin position="20"/>
        <end position="153"/>
    </location>
</feature>
<accession>A0A024GVX2</accession>
<dbReference type="AlphaFoldDB" id="A0A024GVX2"/>
<protein>
    <recommendedName>
        <fullName evidence="5">RxLR effector protein</fullName>
    </recommendedName>
</protein>
<reference evidence="3 4" key="1">
    <citation type="submission" date="2012-05" db="EMBL/GenBank/DDBJ databases">
        <title>Recombination and specialization in a pathogen metapopulation.</title>
        <authorList>
            <person name="Gardiner A."/>
            <person name="Kemen E."/>
            <person name="Schultz-Larsen T."/>
            <person name="MacLean D."/>
            <person name="Van Oosterhout C."/>
            <person name="Jones J.D.G."/>
        </authorList>
    </citation>
    <scope>NUCLEOTIDE SEQUENCE [LARGE SCALE GENOMIC DNA]</scope>
    <source>
        <strain evidence="3 4">Ac Nc2</strain>
    </source>
</reference>
<sequence>MKAYLSIANMLILMTTLYGAILREAGEGKKDTKFSLCGRKMDINTNLNKINQVPGRDRELMLPRSGSSPGTKRVFKLETVTPSKRHESSKASSDAAVAPAQTRNNEGKNPHDASQNAPSGNEGRKSCVDGQEKKSGACVREPDYDADCESDRI</sequence>
<evidence type="ECO:0000313" key="4">
    <source>
        <dbReference type="Proteomes" id="UP000053237"/>
    </source>
</evidence>
<feature type="region of interest" description="Disordered" evidence="1">
    <location>
        <begin position="48"/>
        <end position="153"/>
    </location>
</feature>